<name>A0A2N5IVS8_9BIFI</name>
<evidence type="ECO:0000256" key="1">
    <source>
        <dbReference type="SAM" id="MobiDB-lite"/>
    </source>
</evidence>
<dbReference type="OrthoDB" id="4350430at2"/>
<dbReference type="InterPro" id="IPR050767">
    <property type="entry name" value="Sel1_AlgK"/>
</dbReference>
<feature type="compositionally biased region" description="Basic and acidic residues" evidence="1">
    <location>
        <begin position="388"/>
        <end position="401"/>
    </location>
</feature>
<dbReference type="Proteomes" id="UP000235034">
    <property type="component" value="Unassembled WGS sequence"/>
</dbReference>
<sequence length="615" mass="68884">MDASTNYYLLLGIFDPDDDLSGRSDADPEVMEPIRRAIRDKQLENARAINNPRKALAGKRRLDLLQHAEAALDTQAKRERQFDEARGIVDEAMAKHVGNFASKGFIADPEIGLIAGKIADETGYAPTPIAVRAFIRRKHIDIRRTATPSDALAPAEPPKPRSFTMYERIRSSLAVCGVEDLYTFLGGSPQTCWYKSAFELRGDARERFEAMPRKHDTLTEARTKLFRCCIDRTFASERSKADYDEYLRYLAVMQVLDDAGEACAYTKTMESDNQAPHFIRMIRDASGTAGTLVSAKTAAGYLLWYCQTHDIACTPSQWRFDGNTPKAASEGSAPKVAETPRPWPKPGSPQRPAPKKAPQPSGWQPSTYSTSRPHASEPREAQPTASRETPEEWYRRGEQAHKDKDFKAAAAWYRKAGEAGHVNAQIRVGDYCMYGVGTPKDEEQARSWYRRAAEQGDRTAQALLADALHHIDDGQSVYWCRKAAEQGDAGAMFGLGVRYEKGEGVEKDYEQAAHWYRLATEQGKGLSACFAACQLGDMYLKHRNAKGWTTDERQGALGQWAYEHGKAAKQNAAWAAYWYHQSIALTPEPDTQHNVEYVQDHKLKPLLKRYPHLAA</sequence>
<dbReference type="Pfam" id="PF08238">
    <property type="entry name" value="Sel1"/>
    <property type="match status" value="5"/>
</dbReference>
<evidence type="ECO:0000313" key="2">
    <source>
        <dbReference type="EMBL" id="PLS26072.1"/>
    </source>
</evidence>
<dbReference type="InterPro" id="IPR006597">
    <property type="entry name" value="Sel1-like"/>
</dbReference>
<protein>
    <submittedName>
        <fullName evidence="2">Cobalamin biosynthesis protein CobT</fullName>
    </submittedName>
</protein>
<feature type="compositionally biased region" description="Polar residues" evidence="1">
    <location>
        <begin position="362"/>
        <end position="373"/>
    </location>
</feature>
<dbReference type="RefSeq" id="WP_101623191.1">
    <property type="nucleotide sequence ID" value="NZ_NMWT01000032.1"/>
</dbReference>
<dbReference type="PANTHER" id="PTHR11102:SF160">
    <property type="entry name" value="ERAD-ASSOCIATED E3 UBIQUITIN-PROTEIN LIGASE COMPONENT HRD3"/>
    <property type="match status" value="1"/>
</dbReference>
<proteinExistence type="predicted"/>
<dbReference type="SMART" id="SM00671">
    <property type="entry name" value="SEL1"/>
    <property type="match status" value="5"/>
</dbReference>
<dbReference type="AlphaFoldDB" id="A0A2N5IVS8"/>
<dbReference type="InterPro" id="IPR011990">
    <property type="entry name" value="TPR-like_helical_dom_sf"/>
</dbReference>
<feature type="compositionally biased region" description="Pro residues" evidence="1">
    <location>
        <begin position="341"/>
        <end position="357"/>
    </location>
</feature>
<feature type="region of interest" description="Disordered" evidence="1">
    <location>
        <begin position="323"/>
        <end position="401"/>
    </location>
</feature>
<organism evidence="2 3">
    <name type="scientific">Bifidobacterium parmae</name>
    <dbReference type="NCBI Taxonomy" id="361854"/>
    <lineage>
        <taxon>Bacteria</taxon>
        <taxon>Bacillati</taxon>
        <taxon>Actinomycetota</taxon>
        <taxon>Actinomycetes</taxon>
        <taxon>Bifidobacteriales</taxon>
        <taxon>Bifidobacteriaceae</taxon>
        <taxon>Bifidobacterium</taxon>
    </lineage>
</organism>
<evidence type="ECO:0000313" key="3">
    <source>
        <dbReference type="Proteomes" id="UP000235034"/>
    </source>
</evidence>
<gene>
    <name evidence="2" type="ORF">Uis4E_2129</name>
</gene>
<reference evidence="2 3" key="1">
    <citation type="submission" date="2017-07" db="EMBL/GenBank/DDBJ databases">
        <title>Bifidobacterium novel species.</title>
        <authorList>
            <person name="Lugli G.A."/>
            <person name="Milani C."/>
            <person name="Duranti S."/>
            <person name="Mangifesta M."/>
        </authorList>
    </citation>
    <scope>NUCLEOTIDE SEQUENCE [LARGE SCALE GENOMIC DNA]</scope>
    <source>
        <strain evidence="2 3">77</strain>
    </source>
</reference>
<dbReference type="Gene3D" id="1.25.40.10">
    <property type="entry name" value="Tetratricopeptide repeat domain"/>
    <property type="match status" value="1"/>
</dbReference>
<dbReference type="SUPFAM" id="SSF81901">
    <property type="entry name" value="HCP-like"/>
    <property type="match status" value="1"/>
</dbReference>
<keyword evidence="3" id="KW-1185">Reference proteome</keyword>
<accession>A0A2N5IVS8</accession>
<comment type="caution">
    <text evidence="2">The sequence shown here is derived from an EMBL/GenBank/DDBJ whole genome shotgun (WGS) entry which is preliminary data.</text>
</comment>
<dbReference type="PANTHER" id="PTHR11102">
    <property type="entry name" value="SEL-1-LIKE PROTEIN"/>
    <property type="match status" value="1"/>
</dbReference>
<dbReference type="EMBL" id="NMWT01000032">
    <property type="protein sequence ID" value="PLS26072.1"/>
    <property type="molecule type" value="Genomic_DNA"/>
</dbReference>